<dbReference type="Pfam" id="PF00109">
    <property type="entry name" value="ketoacyl-synt"/>
    <property type="match status" value="1"/>
</dbReference>
<dbReference type="InterPro" id="IPR016039">
    <property type="entry name" value="Thiolase-like"/>
</dbReference>
<accession>A0A662ZZS5</accession>
<dbReference type="PANTHER" id="PTHR11712:SF336">
    <property type="entry name" value="3-OXOACYL-[ACYL-CARRIER-PROTEIN] SYNTHASE, MITOCHONDRIAL"/>
    <property type="match status" value="1"/>
</dbReference>
<dbReference type="GO" id="GO:0004315">
    <property type="term" value="F:3-oxoacyl-[acyl-carrier-protein] synthase activity"/>
    <property type="evidence" value="ECO:0007669"/>
    <property type="project" value="UniProtKB-EC"/>
</dbReference>
<dbReference type="SUPFAM" id="SSF53901">
    <property type="entry name" value="Thiolase-like"/>
    <property type="match status" value="1"/>
</dbReference>
<proteinExistence type="predicted"/>
<dbReference type="EMBL" id="RWHZ01000028">
    <property type="protein sequence ID" value="TSE48445.1"/>
    <property type="molecule type" value="Genomic_DNA"/>
</dbReference>
<evidence type="ECO:0000313" key="3">
    <source>
        <dbReference type="EMBL" id="TSE48445.1"/>
    </source>
</evidence>
<evidence type="ECO:0000259" key="2">
    <source>
        <dbReference type="Pfam" id="PF00109"/>
    </source>
</evidence>
<dbReference type="GO" id="GO:0006633">
    <property type="term" value="P:fatty acid biosynthetic process"/>
    <property type="evidence" value="ECO:0007669"/>
    <property type="project" value="TreeGrafter"/>
</dbReference>
<dbReference type="InterPro" id="IPR000794">
    <property type="entry name" value="Beta-ketoacyl_synthase"/>
</dbReference>
<name>A0A662ZZS5_PHOVU</name>
<dbReference type="PANTHER" id="PTHR11712">
    <property type="entry name" value="POLYKETIDE SYNTHASE-RELATED"/>
    <property type="match status" value="1"/>
</dbReference>
<comment type="caution">
    <text evidence="3">The sequence shown here is derived from an EMBL/GenBank/DDBJ whole genome shotgun (WGS) entry which is preliminary data.</text>
</comment>
<dbReference type="Gene3D" id="3.40.47.10">
    <property type="match status" value="1"/>
</dbReference>
<organism evidence="3 4">
    <name type="scientific">Phocaeicola vulgatus</name>
    <name type="common">Bacteroides vulgatus</name>
    <dbReference type="NCBI Taxonomy" id="821"/>
    <lineage>
        <taxon>Bacteria</taxon>
        <taxon>Pseudomonadati</taxon>
        <taxon>Bacteroidota</taxon>
        <taxon>Bacteroidia</taxon>
        <taxon>Bacteroidales</taxon>
        <taxon>Bacteroidaceae</taxon>
        <taxon>Phocaeicola</taxon>
    </lineage>
</organism>
<keyword evidence="3" id="KW-0012">Acyltransferase</keyword>
<dbReference type="Proteomes" id="UP000408523">
    <property type="component" value="Unassembled WGS sequence"/>
</dbReference>
<feature type="domain" description="Beta-ketoacyl synthase-like N-terminal" evidence="2">
    <location>
        <begin position="52"/>
        <end position="193"/>
    </location>
</feature>
<evidence type="ECO:0000256" key="1">
    <source>
        <dbReference type="ARBA" id="ARBA00022679"/>
    </source>
</evidence>
<dbReference type="AlphaFoldDB" id="A0A662ZZS5"/>
<dbReference type="RefSeq" id="WP_143888464.1">
    <property type="nucleotide sequence ID" value="NZ_RWHZ01000028.1"/>
</dbReference>
<keyword evidence="1 3" id="KW-0808">Transferase</keyword>
<sequence>MNLKLAIVGVGVTSRYGIGTNSFLKGISIDEVKKSSNDYKVPNFDIKSFLGRKIRYINRTTALSLIAMNEVLEKYNPKENYLEEDIGIAIGTNTGSLKVTLDFANETFLQEKPYYVDPSCFPQGILNYMAGNAAIRYGYKGVNVTLSAGKMTGLEIINYAANAIETSQCQTMLVTAVEDSNEYSEYIYHQQNKYLKLEESEFAEGSVCLGLESLSNAEKLGHSVIAEIIDLNIRYFPSLENLDTSLKKLIDDMLKKHHITYDDIYAISPIDNQLKTGRYFEDKYLENQIKRISIKEKLGNALAVTNLFQIVSLLSLKELIRKYCILYAIDENNVIGCALLKI</sequence>
<dbReference type="GO" id="GO:0005829">
    <property type="term" value="C:cytosol"/>
    <property type="evidence" value="ECO:0007669"/>
    <property type="project" value="TreeGrafter"/>
</dbReference>
<dbReference type="EC" id="2.3.1.179" evidence="3"/>
<reference evidence="3 4" key="1">
    <citation type="journal article" date="2019" name="Nat. Commun.">
        <title>Gram positive-like bacteriocins with broad spectrum anti-Bacteroidales activity encoded on mobile elements of the human gut microbiota.</title>
        <authorList>
            <person name="Bechon N."/>
            <person name="Coyne M.J.Jr."/>
            <person name="Laclare-Mceneany V."/>
            <person name="Chatzidaki-Livanis M."/>
            <person name="Ghigo J.-M."/>
            <person name="Comstock L.E."/>
        </authorList>
    </citation>
    <scope>NUCLEOTIDE SEQUENCE [LARGE SCALE GENOMIC DNA]</scope>
    <source>
        <strain evidence="3 4">CL01T12C17</strain>
    </source>
</reference>
<dbReference type="InterPro" id="IPR014030">
    <property type="entry name" value="Ketoacyl_synth_N"/>
</dbReference>
<protein>
    <submittedName>
        <fullName evidence="3">3-oxoacyl-(Acyl-carrier-protein) synthase 2</fullName>
        <ecNumber evidence="3">2.3.1.179</ecNumber>
    </submittedName>
</protein>
<gene>
    <name evidence="3" type="primary">fabF_3</name>
    <name evidence="3" type="ORF">EH214_02324</name>
</gene>
<evidence type="ECO:0000313" key="4">
    <source>
        <dbReference type="Proteomes" id="UP000408523"/>
    </source>
</evidence>